<proteinExistence type="predicted"/>
<accession>A0A0K2W5E3</accession>
<dbReference type="Proteomes" id="UP000182888">
    <property type="component" value="Unassembled WGS sequence"/>
</dbReference>
<name>A0A0K2W5E3_MESPL</name>
<protein>
    <submittedName>
        <fullName evidence="1">Uncharacterized protein</fullName>
    </submittedName>
</protein>
<sequence length="88" mass="9773">MLIYRLLTLMVAHVFADLSQEKANPDAGGQLIQAGDGHRYQSGFKARNRQIIAKLYYVETAIFRAACTFPGVGPLQTFPVILYSSKKP</sequence>
<gene>
    <name evidence="1" type="ORF">MPL1032_40056</name>
</gene>
<dbReference type="EMBL" id="CCND01000034">
    <property type="protein sequence ID" value="CDX61519.1"/>
    <property type="molecule type" value="Genomic_DNA"/>
</dbReference>
<evidence type="ECO:0000313" key="2">
    <source>
        <dbReference type="Proteomes" id="UP000182888"/>
    </source>
</evidence>
<dbReference type="AlphaFoldDB" id="A0A0K2W5E3"/>
<evidence type="ECO:0000313" key="1">
    <source>
        <dbReference type="EMBL" id="CDX61519.1"/>
    </source>
</evidence>
<reference evidence="2" key="1">
    <citation type="submission" date="2014-08" db="EMBL/GenBank/DDBJ databases">
        <authorList>
            <person name="Edwards T."/>
        </authorList>
    </citation>
    <scope>NUCLEOTIDE SEQUENCE [LARGE SCALE GENOMIC DNA]</scope>
</reference>
<organism evidence="1 2">
    <name type="scientific">Mesorhizobium plurifarium</name>
    <dbReference type="NCBI Taxonomy" id="69974"/>
    <lineage>
        <taxon>Bacteria</taxon>
        <taxon>Pseudomonadati</taxon>
        <taxon>Pseudomonadota</taxon>
        <taxon>Alphaproteobacteria</taxon>
        <taxon>Hyphomicrobiales</taxon>
        <taxon>Phyllobacteriaceae</taxon>
        <taxon>Mesorhizobium</taxon>
    </lineage>
</organism>